<evidence type="ECO:0000313" key="2">
    <source>
        <dbReference type="EMBL" id="CAD1833629.1"/>
    </source>
</evidence>
<dbReference type="InterPro" id="IPR043128">
    <property type="entry name" value="Rev_trsase/Diguanyl_cyclase"/>
</dbReference>
<dbReference type="PANTHER" id="PTHR24559:SF431">
    <property type="entry name" value="RNA-DIRECTED DNA POLYMERASE HOMOLOG"/>
    <property type="match status" value="1"/>
</dbReference>
<dbReference type="CDD" id="cd01647">
    <property type="entry name" value="RT_LTR"/>
    <property type="match status" value="1"/>
</dbReference>
<name>A0A6V7PS16_ANACO</name>
<dbReference type="Pfam" id="PF00078">
    <property type="entry name" value="RVT_1"/>
    <property type="match status" value="1"/>
</dbReference>
<proteinExistence type="predicted"/>
<sequence>MGRPIKLAIGVNRLIRTVAHIKTAKSAENNLFTELVMRADKKISNESTKVTAELSKNNLTQRAIESNDESGSKTYKIMKEPIDESPIKADDKKLETQDPLVEVNLGSDEDKRLTYISARLYAQQQEKLKELLTEYKDCFTWNYGEMPRSIGTFEWVVMPFGLKNAGATYQRAMNFIFHDLIDRMLEVYIDDIIVKSKSQADHWADLELAFERMRKYNLKMNSLKCAFGVLAENFLDS</sequence>
<dbReference type="PANTHER" id="PTHR24559">
    <property type="entry name" value="TRANSPOSON TY3-I GAG-POL POLYPROTEIN"/>
    <property type="match status" value="1"/>
</dbReference>
<accession>A0A6V7PS16</accession>
<dbReference type="InterPro" id="IPR053134">
    <property type="entry name" value="RNA-dir_DNA_polymerase"/>
</dbReference>
<dbReference type="InterPro" id="IPR043502">
    <property type="entry name" value="DNA/RNA_pol_sf"/>
</dbReference>
<organism evidence="2">
    <name type="scientific">Ananas comosus var. bracteatus</name>
    <name type="common">red pineapple</name>
    <dbReference type="NCBI Taxonomy" id="296719"/>
    <lineage>
        <taxon>Eukaryota</taxon>
        <taxon>Viridiplantae</taxon>
        <taxon>Streptophyta</taxon>
        <taxon>Embryophyta</taxon>
        <taxon>Tracheophyta</taxon>
        <taxon>Spermatophyta</taxon>
        <taxon>Magnoliopsida</taxon>
        <taxon>Liliopsida</taxon>
        <taxon>Poales</taxon>
        <taxon>Bromeliaceae</taxon>
        <taxon>Bromelioideae</taxon>
        <taxon>Ananas</taxon>
    </lineage>
</organism>
<dbReference type="SUPFAM" id="SSF56672">
    <property type="entry name" value="DNA/RNA polymerases"/>
    <property type="match status" value="1"/>
</dbReference>
<protein>
    <recommendedName>
        <fullName evidence="1">Reverse transcriptase domain-containing protein</fullName>
    </recommendedName>
</protein>
<feature type="domain" description="Reverse transcriptase" evidence="1">
    <location>
        <begin position="139"/>
        <end position="228"/>
    </location>
</feature>
<evidence type="ECO:0000259" key="1">
    <source>
        <dbReference type="Pfam" id="PF00078"/>
    </source>
</evidence>
<dbReference type="Gene3D" id="3.30.70.270">
    <property type="match status" value="1"/>
</dbReference>
<reference evidence="2" key="1">
    <citation type="submission" date="2020-07" db="EMBL/GenBank/DDBJ databases">
        <authorList>
            <person name="Lin J."/>
        </authorList>
    </citation>
    <scope>NUCLEOTIDE SEQUENCE</scope>
</reference>
<dbReference type="InterPro" id="IPR000477">
    <property type="entry name" value="RT_dom"/>
</dbReference>
<dbReference type="AlphaFoldDB" id="A0A6V7PS16"/>
<dbReference type="EMBL" id="LR862151">
    <property type="protein sequence ID" value="CAD1833629.1"/>
    <property type="molecule type" value="Genomic_DNA"/>
</dbReference>
<gene>
    <name evidence="2" type="ORF">CB5_LOCUS16840</name>
</gene>